<dbReference type="Proteomes" id="UP000183315">
    <property type="component" value="Unassembled WGS sequence"/>
</dbReference>
<keyword evidence="1" id="KW-0812">Transmembrane</keyword>
<dbReference type="eggNOG" id="ENOG5032ZJV">
    <property type="taxonomic scope" value="Bacteria"/>
</dbReference>
<dbReference type="Pfam" id="PF13559">
    <property type="entry name" value="DUF4129"/>
    <property type="match status" value="1"/>
</dbReference>
<keyword evidence="1" id="KW-1133">Transmembrane helix</keyword>
<keyword evidence="1" id="KW-0472">Membrane</keyword>
<evidence type="ECO:0000313" key="3">
    <source>
        <dbReference type="EMBL" id="SEJ20904.1"/>
    </source>
</evidence>
<feature type="transmembrane region" description="Helical" evidence="1">
    <location>
        <begin position="63"/>
        <end position="82"/>
    </location>
</feature>
<feature type="domain" description="Protein-glutamine gamma-glutamyltransferase-like C-terminal" evidence="2">
    <location>
        <begin position="127"/>
        <end position="193"/>
    </location>
</feature>
<dbReference type="EMBL" id="FNZI01000002">
    <property type="protein sequence ID" value="SEJ20904.1"/>
    <property type="molecule type" value="Genomic_DNA"/>
</dbReference>
<evidence type="ECO:0000259" key="2">
    <source>
        <dbReference type="Pfam" id="PF13559"/>
    </source>
</evidence>
<dbReference type="OrthoDB" id="3389322at2"/>
<reference evidence="4" key="1">
    <citation type="submission" date="2016-10" db="EMBL/GenBank/DDBJ databases">
        <authorList>
            <person name="Varghese N."/>
        </authorList>
    </citation>
    <scope>NUCLEOTIDE SEQUENCE [LARGE SCALE GENOMIC DNA]</scope>
    <source>
        <strain evidence="4">DSM 24868</strain>
    </source>
</reference>
<proteinExistence type="predicted"/>
<evidence type="ECO:0000313" key="4">
    <source>
        <dbReference type="Proteomes" id="UP000183315"/>
    </source>
</evidence>
<dbReference type="RefSeq" id="WP_042216827.1">
    <property type="nucleotide sequence ID" value="NZ_BBLU01000022.1"/>
</dbReference>
<dbReference type="InterPro" id="IPR025403">
    <property type="entry name" value="TgpA-like_C"/>
</dbReference>
<organism evidence="3 4">
    <name type="scientific">Demequina mangrovi</name>
    <dbReference type="NCBI Taxonomy" id="1043493"/>
    <lineage>
        <taxon>Bacteria</taxon>
        <taxon>Bacillati</taxon>
        <taxon>Actinomycetota</taxon>
        <taxon>Actinomycetes</taxon>
        <taxon>Micrococcales</taxon>
        <taxon>Demequinaceae</taxon>
        <taxon>Demequina</taxon>
    </lineage>
</organism>
<name>A0A1H6X039_9MICO</name>
<evidence type="ECO:0000256" key="1">
    <source>
        <dbReference type="SAM" id="Phobius"/>
    </source>
</evidence>
<dbReference type="STRING" id="1043493.SAMN05421637_1159"/>
<gene>
    <name evidence="3" type="ORF">SAMN05421637_1159</name>
</gene>
<dbReference type="AlphaFoldDB" id="A0A1H6X039"/>
<accession>A0A1H6X039</accession>
<keyword evidence="4" id="KW-1185">Reference proteome</keyword>
<sequence>MSLDAPPLTPDADTARRWAVDELAQPEYSQGGTSWLVRILDWFSGLFDDVSAGTGGGVGPVDIAIGAIIAAAVVALVVWLVVGPLRRTRRARTAQGLFEDDRTSAELERTAREAARAGDWAAATLDLYRALILRLGERGALAVSAGLTAAEAASLAGRAVPELSAALAVDAEAFDGIRYGHAPATEATFAHVSETFAAARRPRSAVGATEHAS</sequence>
<protein>
    <recommendedName>
        <fullName evidence="2">Protein-glutamine gamma-glutamyltransferase-like C-terminal domain-containing protein</fullName>
    </recommendedName>
</protein>